<keyword evidence="1" id="KW-0812">Transmembrane</keyword>
<dbReference type="STRING" id="861299.J421_0635"/>
<dbReference type="EMBL" id="CP007128">
    <property type="protein sequence ID" value="AHG88172.1"/>
    <property type="molecule type" value="Genomic_DNA"/>
</dbReference>
<dbReference type="KEGG" id="gba:J421_0635"/>
<evidence type="ECO:0000256" key="1">
    <source>
        <dbReference type="SAM" id="Phobius"/>
    </source>
</evidence>
<dbReference type="Proteomes" id="UP000019151">
    <property type="component" value="Chromosome"/>
</dbReference>
<dbReference type="InParanoid" id="W0RCK8"/>
<name>W0RCK8_9BACT</name>
<keyword evidence="1" id="KW-1133">Transmembrane helix</keyword>
<gene>
    <name evidence="2" type="ORF">J421_0635</name>
</gene>
<evidence type="ECO:0000313" key="3">
    <source>
        <dbReference type="Proteomes" id="UP000019151"/>
    </source>
</evidence>
<reference evidence="2 3" key="1">
    <citation type="journal article" date="2014" name="Genome Announc.">
        <title>Genome Sequence and Methylome of Soil Bacterium Gemmatirosa kalamazoonensis KBS708T, a Member of the Rarely Cultivated Gemmatimonadetes Phylum.</title>
        <authorList>
            <person name="Debruyn J.M."/>
            <person name="Radosevich M."/>
            <person name="Wommack K.E."/>
            <person name="Polson S.W."/>
            <person name="Hauser L.J."/>
            <person name="Fawaz M.N."/>
            <person name="Korlach J."/>
            <person name="Tsai Y.C."/>
        </authorList>
    </citation>
    <scope>NUCLEOTIDE SEQUENCE [LARGE SCALE GENOMIC DNA]</scope>
    <source>
        <strain evidence="2 3">KBS708</strain>
    </source>
</reference>
<organism evidence="2 3">
    <name type="scientific">Gemmatirosa kalamazoonensis</name>
    <dbReference type="NCBI Taxonomy" id="861299"/>
    <lineage>
        <taxon>Bacteria</taxon>
        <taxon>Pseudomonadati</taxon>
        <taxon>Gemmatimonadota</taxon>
        <taxon>Gemmatimonadia</taxon>
        <taxon>Gemmatimonadales</taxon>
        <taxon>Gemmatimonadaceae</taxon>
        <taxon>Gemmatirosa</taxon>
    </lineage>
</organism>
<dbReference type="HOGENOM" id="CLU_1353009_0_0_0"/>
<proteinExistence type="predicted"/>
<protein>
    <submittedName>
        <fullName evidence="2">Uncharacterized protein</fullName>
    </submittedName>
</protein>
<dbReference type="OrthoDB" id="821805at2"/>
<feature type="transmembrane region" description="Helical" evidence="1">
    <location>
        <begin position="20"/>
        <end position="37"/>
    </location>
</feature>
<evidence type="ECO:0000313" key="2">
    <source>
        <dbReference type="EMBL" id="AHG88172.1"/>
    </source>
</evidence>
<dbReference type="RefSeq" id="WP_025409718.1">
    <property type="nucleotide sequence ID" value="NZ_CP007128.1"/>
</dbReference>
<accession>W0RCK8</accession>
<keyword evidence="3" id="KW-1185">Reference proteome</keyword>
<sequence>MSDDTAPLADRQHARPLLRLALEVLLIAAGVFLGLAGDQWRENASHRALARETLRRFRAEIAANRAAVAAVRDYHVTTLRDLRKYLSTSHATRNVADVHLRGLRGVPFEHTAWDLAMSAQALSYVPPDVAVELSRVYNKQQAYAQLSQGVTQSMYLLPRWDNFDGLASAAEVYFSDLVVMEPELLAAYDRIVPHIDAALRGR</sequence>
<dbReference type="AlphaFoldDB" id="W0RCK8"/>
<keyword evidence="1" id="KW-0472">Membrane</keyword>